<dbReference type="Pfam" id="PF12708">
    <property type="entry name" value="Pect-lyase_RHGA_epim"/>
    <property type="match status" value="1"/>
</dbReference>
<feature type="domain" description="Rhamnogalacturonase A/B/Epimerase-like pectate lyase" evidence="1">
    <location>
        <begin position="20"/>
        <end position="72"/>
    </location>
</feature>
<evidence type="ECO:0000259" key="1">
    <source>
        <dbReference type="Pfam" id="PF12708"/>
    </source>
</evidence>
<name>A0A972GXH4_9BACL</name>
<organism evidence="2 3">
    <name type="scientific">Paenibacillus foliorum</name>
    <dbReference type="NCBI Taxonomy" id="2654974"/>
    <lineage>
        <taxon>Bacteria</taxon>
        <taxon>Bacillati</taxon>
        <taxon>Bacillota</taxon>
        <taxon>Bacilli</taxon>
        <taxon>Bacillales</taxon>
        <taxon>Paenibacillaceae</taxon>
        <taxon>Paenibacillus</taxon>
    </lineage>
</organism>
<dbReference type="InterPro" id="IPR011050">
    <property type="entry name" value="Pectin_lyase_fold/virulence"/>
</dbReference>
<dbReference type="EMBL" id="WHOD01000071">
    <property type="protein sequence ID" value="NOU95582.1"/>
    <property type="molecule type" value="Genomic_DNA"/>
</dbReference>
<sequence>MLGGFGMKAGRGAGSGYMVDVKRDYGAKGIGSEDDFPAFDKAIRDMDARGGGTVIVPPGSYVLSQALGDTTKYLKHVTVTGIAQRGVHYSFGDGALDPYGNPWIGAAYIRCSNNTSVLTGMWENCLFQHLCMDADMRGSSCIKAHFSKSQLRDCEFVGWSGVGIWMNDGEFTDDLGFLNRIENCNISDTGEEVGVGLQLEYRFIDSWIINNNIEAPGTDIVIKSGGPFRIIGNHLNGNRSPLHNILFDGGVRECLIANNILEGAKDEAIKYVAPGWLGNPERASILVTGNIIRQATQNGGKPIFKFDASSTHPEFFAEGLTITGNTISTDYNPTNAIEINNFKDISLVGNYWRHGHDAALAPVKTINCTGVEVLGNHGDNSIDSGL</sequence>
<reference evidence="2" key="1">
    <citation type="submission" date="2019-10" db="EMBL/GenBank/DDBJ databases">
        <title>Description of Paenibacillus glebae sp. nov.</title>
        <authorList>
            <person name="Carlier A."/>
            <person name="Qi S."/>
        </authorList>
    </citation>
    <scope>NUCLEOTIDE SEQUENCE</scope>
    <source>
        <strain evidence="2">LMG 31456</strain>
    </source>
</reference>
<dbReference type="AlphaFoldDB" id="A0A972GXH4"/>
<comment type="caution">
    <text evidence="2">The sequence shown here is derived from an EMBL/GenBank/DDBJ whole genome shotgun (WGS) entry which is preliminary data.</text>
</comment>
<proteinExistence type="predicted"/>
<evidence type="ECO:0000313" key="3">
    <source>
        <dbReference type="Proteomes" id="UP000641588"/>
    </source>
</evidence>
<dbReference type="InterPro" id="IPR012334">
    <property type="entry name" value="Pectin_lyas_fold"/>
</dbReference>
<dbReference type="Proteomes" id="UP000641588">
    <property type="component" value="Unassembled WGS sequence"/>
</dbReference>
<dbReference type="Gene3D" id="2.160.20.10">
    <property type="entry name" value="Single-stranded right-handed beta-helix, Pectin lyase-like"/>
    <property type="match status" value="1"/>
</dbReference>
<accession>A0A972GXH4</accession>
<evidence type="ECO:0000313" key="2">
    <source>
        <dbReference type="EMBL" id="NOU95582.1"/>
    </source>
</evidence>
<dbReference type="RefSeq" id="WP_171653802.1">
    <property type="nucleotide sequence ID" value="NZ_WHOD01000071.1"/>
</dbReference>
<gene>
    <name evidence="2" type="ORF">GC093_20450</name>
</gene>
<keyword evidence="3" id="KW-1185">Reference proteome</keyword>
<protein>
    <recommendedName>
        <fullName evidence="1">Rhamnogalacturonase A/B/Epimerase-like pectate lyase domain-containing protein</fullName>
    </recommendedName>
</protein>
<dbReference type="InterPro" id="IPR024535">
    <property type="entry name" value="RHGA/B-epi-like_pectate_lyase"/>
</dbReference>
<dbReference type="SUPFAM" id="SSF51126">
    <property type="entry name" value="Pectin lyase-like"/>
    <property type="match status" value="1"/>
</dbReference>